<evidence type="ECO:0000313" key="6">
    <source>
        <dbReference type="Proteomes" id="UP000199706"/>
    </source>
</evidence>
<feature type="domain" description="N-acetyltransferase" evidence="4">
    <location>
        <begin position="16"/>
        <end position="186"/>
    </location>
</feature>
<dbReference type="InterPro" id="IPR016181">
    <property type="entry name" value="Acyl_CoA_acyltransferase"/>
</dbReference>
<keyword evidence="5" id="KW-0687">Ribonucleoprotein</keyword>
<evidence type="ECO:0000256" key="3">
    <source>
        <dbReference type="ARBA" id="ARBA00038502"/>
    </source>
</evidence>
<dbReference type="PROSITE" id="PS51186">
    <property type="entry name" value="GNAT"/>
    <property type="match status" value="1"/>
</dbReference>
<dbReference type="Pfam" id="PF13302">
    <property type="entry name" value="Acetyltransf_3"/>
    <property type="match status" value="1"/>
</dbReference>
<accession>A0A1G7X2Y9</accession>
<dbReference type="GO" id="GO:0008999">
    <property type="term" value="F:protein-N-terminal-alanine acetyltransferase activity"/>
    <property type="evidence" value="ECO:0007669"/>
    <property type="project" value="TreeGrafter"/>
</dbReference>
<dbReference type="PANTHER" id="PTHR43792">
    <property type="entry name" value="GNAT FAMILY, PUTATIVE (AFU_ORTHOLOGUE AFUA_3G00765)-RELATED-RELATED"/>
    <property type="match status" value="1"/>
</dbReference>
<organism evidence="5 6">
    <name type="scientific">Paraburkholderia phenazinium</name>
    <dbReference type="NCBI Taxonomy" id="60549"/>
    <lineage>
        <taxon>Bacteria</taxon>
        <taxon>Pseudomonadati</taxon>
        <taxon>Pseudomonadota</taxon>
        <taxon>Betaproteobacteria</taxon>
        <taxon>Burkholderiales</taxon>
        <taxon>Burkholderiaceae</taxon>
        <taxon>Paraburkholderia</taxon>
    </lineage>
</organism>
<comment type="similarity">
    <text evidence="3">Belongs to the acetyltransferase family. RimJ subfamily.</text>
</comment>
<dbReference type="InterPro" id="IPR051531">
    <property type="entry name" value="N-acetyltransferase"/>
</dbReference>
<protein>
    <submittedName>
        <fullName evidence="5">[SSU ribosomal protein S5P]-alanine acetyltransferase</fullName>
    </submittedName>
</protein>
<dbReference type="AlphaFoldDB" id="A0A1G7X2Y9"/>
<dbReference type="GO" id="GO:0005840">
    <property type="term" value="C:ribosome"/>
    <property type="evidence" value="ECO:0007669"/>
    <property type="project" value="UniProtKB-KW"/>
</dbReference>
<dbReference type="InterPro" id="IPR000182">
    <property type="entry name" value="GNAT_dom"/>
</dbReference>
<dbReference type="EMBL" id="FNCJ01000005">
    <property type="protein sequence ID" value="SDG78568.1"/>
    <property type="molecule type" value="Genomic_DNA"/>
</dbReference>
<name>A0A1G7X2Y9_9BURK</name>
<keyword evidence="5" id="KW-0689">Ribosomal protein</keyword>
<evidence type="ECO:0000313" key="5">
    <source>
        <dbReference type="EMBL" id="SDG78568.1"/>
    </source>
</evidence>
<dbReference type="PANTHER" id="PTHR43792:SF8">
    <property type="entry name" value="[RIBOSOMAL PROTEIN US5]-ALANINE N-ACETYLTRANSFERASE"/>
    <property type="match status" value="1"/>
</dbReference>
<proteinExistence type="inferred from homology"/>
<keyword evidence="2" id="KW-0012">Acyltransferase</keyword>
<dbReference type="SUPFAM" id="SSF55729">
    <property type="entry name" value="Acyl-CoA N-acyltransferases (Nat)"/>
    <property type="match status" value="1"/>
</dbReference>
<gene>
    <name evidence="5" type="ORF">SAMN05216466_105172</name>
</gene>
<dbReference type="GO" id="GO:0005737">
    <property type="term" value="C:cytoplasm"/>
    <property type="evidence" value="ECO:0007669"/>
    <property type="project" value="TreeGrafter"/>
</dbReference>
<dbReference type="RefSeq" id="WP_244106040.1">
    <property type="nucleotide sequence ID" value="NZ_CADERL010000001.1"/>
</dbReference>
<keyword evidence="1 5" id="KW-0808">Transferase</keyword>
<sequence>MNSPAFPADGLMTERVRLCAITRADAEAVLAFQIENRAHLQPWEPLRTPEFFTLPAAEQRLALMEQQMTDGAALHLLLRGRITGAILGECNFTNIVRGPFQACFMGFSIGSRYEGRGLMSEALSAAIEHVFSQYRLHRIMANHRPENLRSGKLLAKLGFEREGLARAYLKINGEWADHVLTSRINPRV</sequence>
<dbReference type="Proteomes" id="UP000199706">
    <property type="component" value="Unassembled WGS sequence"/>
</dbReference>
<dbReference type="Gene3D" id="3.40.630.30">
    <property type="match status" value="1"/>
</dbReference>
<evidence type="ECO:0000256" key="1">
    <source>
        <dbReference type="ARBA" id="ARBA00022679"/>
    </source>
</evidence>
<evidence type="ECO:0000259" key="4">
    <source>
        <dbReference type="PROSITE" id="PS51186"/>
    </source>
</evidence>
<evidence type="ECO:0000256" key="2">
    <source>
        <dbReference type="ARBA" id="ARBA00023315"/>
    </source>
</evidence>
<reference evidence="5 6" key="1">
    <citation type="submission" date="2016-10" db="EMBL/GenBank/DDBJ databases">
        <authorList>
            <person name="de Groot N.N."/>
        </authorList>
    </citation>
    <scope>NUCLEOTIDE SEQUENCE [LARGE SCALE GENOMIC DNA]</scope>
    <source>
        <strain evidence="5 6">LMG 2247</strain>
    </source>
</reference>